<dbReference type="InterPro" id="IPR050558">
    <property type="entry name" value="PTS_Sugar-Specific_Components"/>
</dbReference>
<dbReference type="PANTHER" id="PTHR30175:SF1">
    <property type="entry name" value="PTS SYSTEM ARBUTIN-, CELLOBIOSE-, AND SALICIN-SPECIFIC EIIBC COMPONENT-RELATED"/>
    <property type="match status" value="1"/>
</dbReference>
<sequence>MSHKETAEQILDLIGGEKNIQNVIHCMTRLRFNLHDQKEAVQNKAKIEAVKGVMGVNVSGDQFQVIIGNDVPKVFTELKNIAHIPENNSGSSEGKKKGNVISRIFDVISGSFTPLLPAIAGAGMIKGILAILLALKLVSDTDQMYIILNAIGDGAFYFLPILLALSVAKKFGSNIYVAGAIATALLHPTMTTLLTSGDSISFLGLPVTAVTYSSSVIPILLAIWLTTYVERAVDKIIPSMFKLVFVPTITLLIMVPVTLVAVGPLGSIIGNWLSLGIGALFDHTGIFAGLILGGTFSLIIMTGMHYAFTPVVMNNLTTNGYDIILPAMLSANMAQAGATLAVGLRSKNKTFKSLAYSTSMTALMGVTEPAMYGVNMRLKRPFIGALIGGAVGGAFYTAVGVKYYILGGNVGLPGLTSFIGETFLLAVLGVPISFVAGTIATLILGFENVENTSSDSEAVPQEDSKKETVSQEGSNAEVKSEELASPIKGQVVPLNEVPDAVFSSETMGKGVAILPSEGKVVAPANGVVTTLFATKHAIGIKTEHGAEVLIHVGIDTVQLNGKHFTTHIEQDTTVKAGDLLVEFDIEAIKEAGYPIVTPVIVTNSADYTEVMTTASGNVDRNDKILNLK</sequence>
<dbReference type="Gene3D" id="3.30.1360.60">
    <property type="entry name" value="Glucose permease domain IIB"/>
    <property type="match status" value="1"/>
</dbReference>
<evidence type="ECO:0000256" key="10">
    <source>
        <dbReference type="ARBA" id="ARBA00023136"/>
    </source>
</evidence>
<keyword evidence="10 13" id="KW-0472">Membrane</keyword>
<dbReference type="PANTHER" id="PTHR30175">
    <property type="entry name" value="PHOSPHOTRANSFERASE SYSTEM TRANSPORT PROTEIN"/>
    <property type="match status" value="1"/>
</dbReference>
<dbReference type="InterPro" id="IPR018113">
    <property type="entry name" value="PTrfase_EIIB_Cys"/>
</dbReference>
<dbReference type="CDD" id="cd00212">
    <property type="entry name" value="PTS_IIB_glc"/>
    <property type="match status" value="1"/>
</dbReference>
<proteinExistence type="predicted"/>
<reference evidence="17 18" key="1">
    <citation type="submission" date="2023-07" db="EMBL/GenBank/DDBJ databases">
        <title>Genomic Encyclopedia of Type Strains, Phase IV (KMG-IV): sequencing the most valuable type-strain genomes for metagenomic binning, comparative biology and taxonomic classification.</title>
        <authorList>
            <person name="Goeker M."/>
        </authorList>
    </citation>
    <scope>NUCLEOTIDE SEQUENCE [LARGE SCALE GENOMIC DNA]</scope>
    <source>
        <strain evidence="17 18">DSM 17723</strain>
    </source>
</reference>
<dbReference type="Proteomes" id="UP001232245">
    <property type="component" value="Unassembled WGS sequence"/>
</dbReference>
<comment type="caution">
    <text evidence="17">The sequence shown here is derived from an EMBL/GenBank/DDBJ whole genome shotgun (WGS) entry which is preliminary data.</text>
</comment>
<dbReference type="PROSITE" id="PS00371">
    <property type="entry name" value="PTS_EIIA_TYPE_1_HIS"/>
    <property type="match status" value="1"/>
</dbReference>
<feature type="transmembrane region" description="Helical" evidence="13">
    <location>
        <begin position="147"/>
        <end position="168"/>
    </location>
</feature>
<keyword evidence="4" id="KW-0762">Sugar transport</keyword>
<accession>A0ABT9Z6C2</accession>
<feature type="transmembrane region" description="Helical" evidence="13">
    <location>
        <begin position="174"/>
        <end position="195"/>
    </location>
</feature>
<evidence type="ECO:0000256" key="11">
    <source>
        <dbReference type="PROSITE-ProRule" id="PRU00421"/>
    </source>
</evidence>
<feature type="domain" description="PTS EIIA type-1" evidence="14">
    <location>
        <begin position="499"/>
        <end position="603"/>
    </location>
</feature>
<evidence type="ECO:0000256" key="3">
    <source>
        <dbReference type="ARBA" id="ARBA00022475"/>
    </source>
</evidence>
<protein>
    <submittedName>
        <fullName evidence="17">PTS system beta-glucosides-specific IIC component</fullName>
    </submittedName>
</protein>
<dbReference type="NCBIfam" id="TIGR01995">
    <property type="entry name" value="PTS-II-ABC-beta"/>
    <property type="match status" value="1"/>
</dbReference>
<evidence type="ECO:0000256" key="6">
    <source>
        <dbReference type="ARBA" id="ARBA00022683"/>
    </source>
</evidence>
<evidence type="ECO:0000256" key="1">
    <source>
        <dbReference type="ARBA" id="ARBA00004651"/>
    </source>
</evidence>
<gene>
    <name evidence="17" type="ORF">J2S02_004149</name>
</gene>
<evidence type="ECO:0000313" key="18">
    <source>
        <dbReference type="Proteomes" id="UP001232245"/>
    </source>
</evidence>
<dbReference type="Pfam" id="PF00358">
    <property type="entry name" value="PTS_EIIA_1"/>
    <property type="match status" value="1"/>
</dbReference>
<dbReference type="Pfam" id="PF02378">
    <property type="entry name" value="PTS_EIIC"/>
    <property type="match status" value="1"/>
</dbReference>
<keyword evidence="9 13" id="KW-1133">Transmembrane helix</keyword>
<evidence type="ECO:0000256" key="8">
    <source>
        <dbReference type="ARBA" id="ARBA00022777"/>
    </source>
</evidence>
<evidence type="ECO:0000256" key="7">
    <source>
        <dbReference type="ARBA" id="ARBA00022692"/>
    </source>
</evidence>
<dbReference type="PROSITE" id="PS51098">
    <property type="entry name" value="PTS_EIIB_TYPE_1"/>
    <property type="match status" value="1"/>
</dbReference>
<dbReference type="InterPro" id="IPR011297">
    <property type="entry name" value="PTS_IIABC_b_glu"/>
</dbReference>
<dbReference type="InterPro" id="IPR036878">
    <property type="entry name" value="Glu_permease_IIB"/>
</dbReference>
<evidence type="ECO:0000256" key="4">
    <source>
        <dbReference type="ARBA" id="ARBA00022597"/>
    </source>
</evidence>
<dbReference type="EMBL" id="JAUSTZ010000011">
    <property type="protein sequence ID" value="MDQ0227802.1"/>
    <property type="molecule type" value="Genomic_DNA"/>
</dbReference>
<evidence type="ECO:0000313" key="17">
    <source>
        <dbReference type="EMBL" id="MDQ0227802.1"/>
    </source>
</evidence>
<evidence type="ECO:0000256" key="12">
    <source>
        <dbReference type="SAM" id="MobiDB-lite"/>
    </source>
</evidence>
<keyword evidence="7 13" id="KW-0812">Transmembrane</keyword>
<feature type="active site" description="Phosphocysteine intermediate; for EIIB activity" evidence="11">
    <location>
        <position position="26"/>
    </location>
</feature>
<name>A0ABT9Z6C2_9BACI</name>
<evidence type="ECO:0000259" key="14">
    <source>
        <dbReference type="PROSITE" id="PS51093"/>
    </source>
</evidence>
<dbReference type="InterPro" id="IPR001127">
    <property type="entry name" value="PTS_EIIA_1_perm"/>
</dbReference>
<dbReference type="SUPFAM" id="SSF51261">
    <property type="entry name" value="Duplicated hybrid motif"/>
    <property type="match status" value="1"/>
</dbReference>
<keyword evidence="18" id="KW-1185">Reference proteome</keyword>
<dbReference type="PROSITE" id="PS01035">
    <property type="entry name" value="PTS_EIIB_TYPE_1_CYS"/>
    <property type="match status" value="1"/>
</dbReference>
<keyword evidence="3" id="KW-1003">Cell membrane</keyword>
<comment type="subcellular location">
    <subcellularLocation>
        <location evidence="1">Cell membrane</location>
        <topology evidence="1">Multi-pass membrane protein</topology>
    </subcellularLocation>
</comment>
<dbReference type="RefSeq" id="WP_174881298.1">
    <property type="nucleotide sequence ID" value="NZ_CADEPK010000343.1"/>
</dbReference>
<feature type="transmembrane region" description="Helical" evidence="13">
    <location>
        <begin position="245"/>
        <end position="273"/>
    </location>
</feature>
<dbReference type="InterPro" id="IPR011055">
    <property type="entry name" value="Dup_hybrid_motif"/>
</dbReference>
<feature type="transmembrane region" description="Helical" evidence="13">
    <location>
        <begin position="202"/>
        <end position="225"/>
    </location>
</feature>
<feature type="transmembrane region" description="Helical" evidence="13">
    <location>
        <begin position="115"/>
        <end position="135"/>
    </location>
</feature>
<dbReference type="InterPro" id="IPR001996">
    <property type="entry name" value="PTS_IIB_1"/>
</dbReference>
<dbReference type="Gene3D" id="2.70.70.10">
    <property type="entry name" value="Glucose Permease (Domain IIA)"/>
    <property type="match status" value="1"/>
</dbReference>
<keyword evidence="5" id="KW-0808">Transferase</keyword>
<evidence type="ECO:0000256" key="13">
    <source>
        <dbReference type="SAM" id="Phobius"/>
    </source>
</evidence>
<feature type="transmembrane region" description="Helical" evidence="13">
    <location>
        <begin position="382"/>
        <end position="405"/>
    </location>
</feature>
<evidence type="ECO:0000256" key="2">
    <source>
        <dbReference type="ARBA" id="ARBA00022448"/>
    </source>
</evidence>
<feature type="domain" description="PTS EIIB type-1" evidence="15">
    <location>
        <begin position="4"/>
        <end position="88"/>
    </location>
</feature>
<dbReference type="Pfam" id="PF00367">
    <property type="entry name" value="PTS_EIIB"/>
    <property type="match status" value="1"/>
</dbReference>
<feature type="transmembrane region" description="Helical" evidence="13">
    <location>
        <begin position="323"/>
        <end position="344"/>
    </location>
</feature>
<feature type="transmembrane region" description="Helical" evidence="13">
    <location>
        <begin position="285"/>
        <end position="308"/>
    </location>
</feature>
<dbReference type="PROSITE" id="PS51093">
    <property type="entry name" value="PTS_EIIA_TYPE_1"/>
    <property type="match status" value="1"/>
</dbReference>
<keyword evidence="6" id="KW-0598">Phosphotransferase system</keyword>
<evidence type="ECO:0000256" key="9">
    <source>
        <dbReference type="ARBA" id="ARBA00022989"/>
    </source>
</evidence>
<organism evidence="17 18">
    <name type="scientific">Metabacillus niabensis</name>
    <dbReference type="NCBI Taxonomy" id="324854"/>
    <lineage>
        <taxon>Bacteria</taxon>
        <taxon>Bacillati</taxon>
        <taxon>Bacillota</taxon>
        <taxon>Bacilli</taxon>
        <taxon>Bacillales</taxon>
        <taxon>Bacillaceae</taxon>
        <taxon>Metabacillus</taxon>
    </lineage>
</organism>
<dbReference type="CDD" id="cd00210">
    <property type="entry name" value="PTS_IIA_glc"/>
    <property type="match status" value="1"/>
</dbReference>
<dbReference type="InterPro" id="IPR003352">
    <property type="entry name" value="PTS_EIIC"/>
</dbReference>
<evidence type="ECO:0000259" key="15">
    <source>
        <dbReference type="PROSITE" id="PS51098"/>
    </source>
</evidence>
<evidence type="ECO:0000256" key="5">
    <source>
        <dbReference type="ARBA" id="ARBA00022679"/>
    </source>
</evidence>
<keyword evidence="2" id="KW-0813">Transport</keyword>
<feature type="region of interest" description="Disordered" evidence="12">
    <location>
        <begin position="453"/>
        <end position="482"/>
    </location>
</feature>
<feature type="transmembrane region" description="Helical" evidence="13">
    <location>
        <begin position="425"/>
        <end position="446"/>
    </location>
</feature>
<dbReference type="InterPro" id="IPR013013">
    <property type="entry name" value="PTS_EIIC_1"/>
</dbReference>
<dbReference type="NCBIfam" id="TIGR00830">
    <property type="entry name" value="PTBA"/>
    <property type="match status" value="1"/>
</dbReference>
<dbReference type="PROSITE" id="PS51103">
    <property type="entry name" value="PTS_EIIC_TYPE_1"/>
    <property type="match status" value="1"/>
</dbReference>
<dbReference type="SUPFAM" id="SSF55604">
    <property type="entry name" value="Glucose permease domain IIB"/>
    <property type="match status" value="1"/>
</dbReference>
<evidence type="ECO:0000259" key="16">
    <source>
        <dbReference type="PROSITE" id="PS51103"/>
    </source>
</evidence>
<keyword evidence="8" id="KW-0418">Kinase</keyword>
<feature type="domain" description="PTS EIIC type-1" evidence="16">
    <location>
        <begin position="106"/>
        <end position="456"/>
    </location>
</feature>